<dbReference type="PANTHER" id="PTHR24296">
    <property type="entry name" value="CYTOCHROME P450"/>
    <property type="match status" value="1"/>
</dbReference>
<dbReference type="GO" id="GO:0020037">
    <property type="term" value="F:heme binding"/>
    <property type="evidence" value="ECO:0007669"/>
    <property type="project" value="InterPro"/>
</dbReference>
<organism evidence="9">
    <name type="scientific">Sesamum latifolium</name>
    <dbReference type="NCBI Taxonomy" id="2727402"/>
    <lineage>
        <taxon>Eukaryota</taxon>
        <taxon>Viridiplantae</taxon>
        <taxon>Streptophyta</taxon>
        <taxon>Embryophyta</taxon>
        <taxon>Tracheophyta</taxon>
        <taxon>Spermatophyta</taxon>
        <taxon>Magnoliopsida</taxon>
        <taxon>eudicotyledons</taxon>
        <taxon>Gunneridae</taxon>
        <taxon>Pentapetalae</taxon>
        <taxon>asterids</taxon>
        <taxon>lamiids</taxon>
        <taxon>Lamiales</taxon>
        <taxon>Pedaliaceae</taxon>
        <taxon>Sesamum</taxon>
    </lineage>
</organism>
<dbReference type="InterPro" id="IPR001128">
    <property type="entry name" value="Cyt_P450"/>
</dbReference>
<dbReference type="SUPFAM" id="SSF48264">
    <property type="entry name" value="Cytochrome P450"/>
    <property type="match status" value="1"/>
</dbReference>
<evidence type="ECO:0000256" key="7">
    <source>
        <dbReference type="PIRSR" id="PIRSR602401-1"/>
    </source>
</evidence>
<proteinExistence type="inferred from homology"/>
<evidence type="ECO:0000256" key="8">
    <source>
        <dbReference type="RuleBase" id="RU000461"/>
    </source>
</evidence>
<feature type="binding site" description="axial binding residue" evidence="7">
    <location>
        <position position="439"/>
    </location>
    <ligand>
        <name>heme</name>
        <dbReference type="ChEBI" id="CHEBI:30413"/>
    </ligand>
    <ligandPart>
        <name>Fe</name>
        <dbReference type="ChEBI" id="CHEBI:18248"/>
    </ligandPart>
</feature>
<evidence type="ECO:0000256" key="3">
    <source>
        <dbReference type="ARBA" id="ARBA00010617"/>
    </source>
</evidence>
<dbReference type="Gene3D" id="1.10.630.10">
    <property type="entry name" value="Cytochrome P450"/>
    <property type="match status" value="1"/>
</dbReference>
<keyword evidence="7 8" id="KW-0349">Heme</keyword>
<accession>A0AAW2WNE6</accession>
<dbReference type="InterPro" id="IPR002401">
    <property type="entry name" value="Cyt_P450_E_grp-I"/>
</dbReference>
<name>A0AAW2WNE6_9LAMI</name>
<dbReference type="PRINTS" id="PR00463">
    <property type="entry name" value="EP450I"/>
</dbReference>
<dbReference type="Pfam" id="PF00067">
    <property type="entry name" value="p450"/>
    <property type="match status" value="1"/>
</dbReference>
<comment type="cofactor">
    <cofactor evidence="1 7">
        <name>heme</name>
        <dbReference type="ChEBI" id="CHEBI:30413"/>
    </cofactor>
</comment>
<evidence type="ECO:0000256" key="6">
    <source>
        <dbReference type="ARBA" id="ARBA00023004"/>
    </source>
</evidence>
<keyword evidence="4 7" id="KW-0479">Metal-binding</keyword>
<dbReference type="PRINTS" id="PR00385">
    <property type="entry name" value="P450"/>
</dbReference>
<reference evidence="9" key="1">
    <citation type="submission" date="2020-06" db="EMBL/GenBank/DDBJ databases">
        <authorList>
            <person name="Li T."/>
            <person name="Hu X."/>
            <person name="Zhang T."/>
            <person name="Song X."/>
            <person name="Zhang H."/>
            <person name="Dai N."/>
            <person name="Sheng W."/>
            <person name="Hou X."/>
            <person name="Wei L."/>
        </authorList>
    </citation>
    <scope>NUCLEOTIDE SEQUENCE</scope>
    <source>
        <strain evidence="9">KEN1</strain>
        <tissue evidence="9">Leaf</tissue>
    </source>
</reference>
<keyword evidence="5 8" id="KW-0560">Oxidoreductase</keyword>
<dbReference type="PROSITE" id="PS00086">
    <property type="entry name" value="CYTOCHROME_P450"/>
    <property type="match status" value="1"/>
</dbReference>
<comment type="subcellular location">
    <subcellularLocation>
        <location evidence="2">Membrane</location>
        <topology evidence="2">Single-pass membrane protein</topology>
    </subcellularLocation>
</comment>
<reference evidence="9" key="2">
    <citation type="journal article" date="2024" name="Plant">
        <title>Genomic evolution and insights into agronomic trait innovations of Sesamum species.</title>
        <authorList>
            <person name="Miao H."/>
            <person name="Wang L."/>
            <person name="Qu L."/>
            <person name="Liu H."/>
            <person name="Sun Y."/>
            <person name="Le M."/>
            <person name="Wang Q."/>
            <person name="Wei S."/>
            <person name="Zheng Y."/>
            <person name="Lin W."/>
            <person name="Duan Y."/>
            <person name="Cao H."/>
            <person name="Xiong S."/>
            <person name="Wang X."/>
            <person name="Wei L."/>
            <person name="Li C."/>
            <person name="Ma Q."/>
            <person name="Ju M."/>
            <person name="Zhao R."/>
            <person name="Li G."/>
            <person name="Mu C."/>
            <person name="Tian Q."/>
            <person name="Mei H."/>
            <person name="Zhang T."/>
            <person name="Gao T."/>
            <person name="Zhang H."/>
        </authorList>
    </citation>
    <scope>NUCLEOTIDE SEQUENCE</scope>
    <source>
        <strain evidence="9">KEN1</strain>
    </source>
</reference>
<evidence type="ECO:0000256" key="2">
    <source>
        <dbReference type="ARBA" id="ARBA00004167"/>
    </source>
</evidence>
<dbReference type="AlphaFoldDB" id="A0AAW2WNE6"/>
<evidence type="ECO:0000256" key="1">
    <source>
        <dbReference type="ARBA" id="ARBA00001971"/>
    </source>
</evidence>
<dbReference type="GO" id="GO:0016020">
    <property type="term" value="C:membrane"/>
    <property type="evidence" value="ECO:0007669"/>
    <property type="project" value="UniProtKB-SubCell"/>
</dbReference>
<dbReference type="CDD" id="cd11064">
    <property type="entry name" value="CYP86A"/>
    <property type="match status" value="1"/>
</dbReference>
<protein>
    <submittedName>
        <fullName evidence="9">Alkane hydroxylase MAH1</fullName>
    </submittedName>
</protein>
<keyword evidence="6 7" id="KW-0408">Iron</keyword>
<comment type="similarity">
    <text evidence="3 8">Belongs to the cytochrome P450 family.</text>
</comment>
<dbReference type="EMBL" id="JACGWN010000007">
    <property type="protein sequence ID" value="KAL0443152.1"/>
    <property type="molecule type" value="Genomic_DNA"/>
</dbReference>
<dbReference type="GO" id="GO:0004497">
    <property type="term" value="F:monooxygenase activity"/>
    <property type="evidence" value="ECO:0007669"/>
    <property type="project" value="UniProtKB-KW"/>
</dbReference>
<evidence type="ECO:0000313" key="9">
    <source>
        <dbReference type="EMBL" id="KAL0443152.1"/>
    </source>
</evidence>
<evidence type="ECO:0000256" key="4">
    <source>
        <dbReference type="ARBA" id="ARBA00022723"/>
    </source>
</evidence>
<dbReference type="InterPro" id="IPR036396">
    <property type="entry name" value="Cyt_P450_sf"/>
</dbReference>
<dbReference type="GO" id="GO:0005506">
    <property type="term" value="F:iron ion binding"/>
    <property type="evidence" value="ECO:0007669"/>
    <property type="project" value="InterPro"/>
</dbReference>
<keyword evidence="8" id="KW-0503">Monooxygenase</keyword>
<dbReference type="GO" id="GO:0016705">
    <property type="term" value="F:oxidoreductase activity, acting on paired donors, with incorporation or reduction of molecular oxygen"/>
    <property type="evidence" value="ECO:0007669"/>
    <property type="project" value="InterPro"/>
</dbReference>
<gene>
    <name evidence="9" type="ORF">Slati_2037900</name>
</gene>
<dbReference type="GO" id="GO:0006629">
    <property type="term" value="P:lipid metabolic process"/>
    <property type="evidence" value="ECO:0007669"/>
    <property type="project" value="UniProtKB-ARBA"/>
</dbReference>
<dbReference type="InterPro" id="IPR017972">
    <property type="entry name" value="Cyt_P450_CS"/>
</dbReference>
<evidence type="ECO:0000256" key="5">
    <source>
        <dbReference type="ARBA" id="ARBA00023002"/>
    </source>
</evidence>
<comment type="caution">
    <text evidence="9">The sequence shown here is derived from an EMBL/GenBank/DDBJ whole genome shotgun (WGS) entry which is preliminary data.</text>
</comment>
<sequence>MLVCYRYVVGRKEKSSLPTNWPILGMLPALLKNGSRFHQFMMELVEQSGGTFVFKGPWFTNMDMMITSDPANVHYILTKNFPNFSKGPEFKEILDVFGDGIFAAEYESWSSQRKTTKALMTQLGFQELAATTSWNKVETGLVPVMELVSETGTEVDVQELFQRLTFDCSCILVLGHDPTSLCKELPHLPYEKAFADIGEAALYRHILPQVIWKLQRWLQVGKERKLKQGMEHIDRFLSHCISLKQQSYTAATEPGREDFDILSSYMRAVNVEGNGDDAPDIFQEFRRDNLLNLIMAGKDTISATLTWFFWLLATHPAEEEKIRLEIYTNFQVGKWKFTNMQELRKLIYLHGALCEALRLFPPVAVQHKAPVEHDILPTGHPIQPNTITLLSFYAMGRMESIWGEDCLQFKPGRWISETGRIRIEPSYKFTAFNAGPRSCLGKEMSFTQMKIVAAAIISRFKIQVAEGHPVCPNASIVLHMKHGLKVKVSKYE</sequence>